<dbReference type="PROSITE" id="PS50011">
    <property type="entry name" value="PROTEIN_KINASE_DOM"/>
    <property type="match status" value="1"/>
</dbReference>
<reference evidence="9" key="1">
    <citation type="submission" date="2015-07" db="EMBL/GenBank/DDBJ databases">
        <title>Transcriptome Assembly of Anthurium amnicola.</title>
        <authorList>
            <person name="Suzuki J."/>
        </authorList>
    </citation>
    <scope>NUCLEOTIDE SEQUENCE</scope>
</reference>
<dbReference type="InterPro" id="IPR017441">
    <property type="entry name" value="Protein_kinase_ATP_BS"/>
</dbReference>
<dbReference type="Gene3D" id="1.10.510.10">
    <property type="entry name" value="Transferase(Phosphotransferase) domain 1"/>
    <property type="match status" value="1"/>
</dbReference>
<dbReference type="CDD" id="cd06606">
    <property type="entry name" value="STKc_MAPKKK"/>
    <property type="match status" value="1"/>
</dbReference>
<keyword evidence="1" id="KW-0808">Transferase</keyword>
<keyword evidence="7" id="KW-0812">Transmembrane</keyword>
<feature type="transmembrane region" description="Helical" evidence="7">
    <location>
        <begin position="59"/>
        <end position="79"/>
    </location>
</feature>
<name>A0A1D1ZIA8_9ARAE</name>
<accession>A0A1D1ZIA8</accession>
<dbReference type="GO" id="GO:0007165">
    <property type="term" value="P:signal transduction"/>
    <property type="evidence" value="ECO:0007669"/>
    <property type="project" value="TreeGrafter"/>
</dbReference>
<dbReference type="InterPro" id="IPR008271">
    <property type="entry name" value="Ser/Thr_kinase_AS"/>
</dbReference>
<evidence type="ECO:0000256" key="7">
    <source>
        <dbReference type="SAM" id="Phobius"/>
    </source>
</evidence>
<dbReference type="EMBL" id="GDJX01001234">
    <property type="protein sequence ID" value="JAT66702.1"/>
    <property type="molecule type" value="Transcribed_RNA"/>
</dbReference>
<dbReference type="AlphaFoldDB" id="A0A1D1ZIA8"/>
<evidence type="ECO:0000256" key="2">
    <source>
        <dbReference type="ARBA" id="ARBA00022741"/>
    </source>
</evidence>
<protein>
    <submittedName>
        <fullName evidence="9">Mitogen-activated protein kinase kinase kinase A</fullName>
    </submittedName>
</protein>
<dbReference type="Pfam" id="PF00069">
    <property type="entry name" value="Pkinase"/>
    <property type="match status" value="1"/>
</dbReference>
<feature type="binding site" evidence="5">
    <location>
        <position position="112"/>
    </location>
    <ligand>
        <name>ATP</name>
        <dbReference type="ChEBI" id="CHEBI:30616"/>
    </ligand>
</feature>
<evidence type="ECO:0000256" key="5">
    <source>
        <dbReference type="PROSITE-ProRule" id="PRU10141"/>
    </source>
</evidence>
<dbReference type="InterPro" id="IPR052751">
    <property type="entry name" value="Plant_MAPKKK"/>
</dbReference>
<keyword evidence="2 5" id="KW-0547">Nucleotide-binding</keyword>
<feature type="non-terminal residue" evidence="9">
    <location>
        <position position="1"/>
    </location>
</feature>
<evidence type="ECO:0000256" key="3">
    <source>
        <dbReference type="ARBA" id="ARBA00022777"/>
    </source>
</evidence>
<feature type="domain" description="Protein kinase" evidence="8">
    <location>
        <begin position="78"/>
        <end position="343"/>
    </location>
</feature>
<keyword evidence="7" id="KW-1133">Transmembrane helix</keyword>
<organism evidence="9">
    <name type="scientific">Anthurium amnicola</name>
    <dbReference type="NCBI Taxonomy" id="1678845"/>
    <lineage>
        <taxon>Eukaryota</taxon>
        <taxon>Viridiplantae</taxon>
        <taxon>Streptophyta</taxon>
        <taxon>Embryophyta</taxon>
        <taxon>Tracheophyta</taxon>
        <taxon>Spermatophyta</taxon>
        <taxon>Magnoliopsida</taxon>
        <taxon>Liliopsida</taxon>
        <taxon>Araceae</taxon>
        <taxon>Pothoideae</taxon>
        <taxon>Potheae</taxon>
        <taxon>Anthurium</taxon>
    </lineage>
</organism>
<keyword evidence="4 5" id="KW-0067">ATP-binding</keyword>
<feature type="transmembrane region" description="Helical" evidence="7">
    <location>
        <begin position="18"/>
        <end position="38"/>
    </location>
</feature>
<dbReference type="InterPro" id="IPR011009">
    <property type="entry name" value="Kinase-like_dom_sf"/>
</dbReference>
<feature type="compositionally biased region" description="Low complexity" evidence="6">
    <location>
        <begin position="402"/>
        <end position="417"/>
    </location>
</feature>
<keyword evidence="7" id="KW-0472">Membrane</keyword>
<evidence type="ECO:0000259" key="8">
    <source>
        <dbReference type="PROSITE" id="PS50011"/>
    </source>
</evidence>
<dbReference type="PROSITE" id="PS00107">
    <property type="entry name" value="PROTEIN_KINASE_ATP"/>
    <property type="match status" value="1"/>
</dbReference>
<evidence type="ECO:0000256" key="4">
    <source>
        <dbReference type="ARBA" id="ARBA00022840"/>
    </source>
</evidence>
<evidence type="ECO:0000256" key="1">
    <source>
        <dbReference type="ARBA" id="ARBA00022679"/>
    </source>
</evidence>
<dbReference type="SMART" id="SM00220">
    <property type="entry name" value="S_TKc"/>
    <property type="match status" value="1"/>
</dbReference>
<evidence type="ECO:0000313" key="9">
    <source>
        <dbReference type="EMBL" id="JAT66702.1"/>
    </source>
</evidence>
<keyword evidence="3 9" id="KW-0418">Kinase</keyword>
<dbReference type="SUPFAM" id="SSF56112">
    <property type="entry name" value="Protein kinase-like (PK-like)"/>
    <property type="match status" value="1"/>
</dbReference>
<feature type="non-terminal residue" evidence="9">
    <location>
        <position position="502"/>
    </location>
</feature>
<dbReference type="PANTHER" id="PTHR48011">
    <property type="entry name" value="CCR4-NOT TRANSCRIPTIONAL COMPLEX SUBUNIT CAF120-RELATED"/>
    <property type="match status" value="1"/>
</dbReference>
<proteinExistence type="predicted"/>
<dbReference type="InterPro" id="IPR000719">
    <property type="entry name" value="Prot_kinase_dom"/>
</dbReference>
<sequence>AEQPRGPVNPLGRPLPCFAPWTLLFSPAFLHLFVSLCINRMPILFSAFQNRRPTFLISSIILFCSSLSAMGGGSAHGWVRGRAIGCGSTATVYLAAARGIPGGGGAESFAVKSAELSRSGCLQREKRTLSSLCSPHVVSCLGSDVTAEPDGRVLYNLFMEYAPGGTLSDLIKRRGSLDEDSIRLYARGILRGLSYLHSVGVAHCDVKGHNILVAGDDGRRVKLADLGCSKWVVGRSDEDDDASDPISGTPLYMAPEVARGEEQGTAADIWALGCTVIEMATGRPPWTDVADPVAAIHRIAFSTDVPEFPCNISDEARDLLGRCLKRDPRDRWSAEQLLDHPFFAKLTDELASSGCTPDSKMVSPMSTLDQGFWDSWAHTEEEEEHAQPAESLQERLRQVMGSSSSSSSSSSSNSSPSAGAGTSLFASLFVSPVASIRRRSTFSDLTAPASSAEVTCLEPTSLCLSHSSPMLFSAPLDRRPFAPYPSPPHMSATALLQKAAQM</sequence>
<dbReference type="PANTHER" id="PTHR48011:SF4">
    <property type="entry name" value="MITOGEN-ACTIVATED PROTEIN KINASE KINASE KINASE 19"/>
    <property type="match status" value="1"/>
</dbReference>
<dbReference type="GO" id="GO:0004672">
    <property type="term" value="F:protein kinase activity"/>
    <property type="evidence" value="ECO:0007669"/>
    <property type="project" value="InterPro"/>
</dbReference>
<evidence type="ECO:0000256" key="6">
    <source>
        <dbReference type="SAM" id="MobiDB-lite"/>
    </source>
</evidence>
<feature type="region of interest" description="Disordered" evidence="6">
    <location>
        <begin position="379"/>
        <end position="417"/>
    </location>
</feature>
<dbReference type="PROSITE" id="PS00108">
    <property type="entry name" value="PROTEIN_KINASE_ST"/>
    <property type="match status" value="1"/>
</dbReference>
<dbReference type="GO" id="GO:0005524">
    <property type="term" value="F:ATP binding"/>
    <property type="evidence" value="ECO:0007669"/>
    <property type="project" value="UniProtKB-UniRule"/>
</dbReference>
<gene>
    <name evidence="9" type="primary">mkkA_9</name>
    <name evidence="9" type="ORF">g.113719</name>
</gene>